<protein>
    <recommendedName>
        <fullName evidence="2">Nudix hydrolase domain-containing protein</fullName>
    </recommendedName>
</protein>
<dbReference type="InterPro" id="IPR000086">
    <property type="entry name" value="NUDIX_hydrolase_dom"/>
</dbReference>
<dbReference type="Gene3D" id="3.90.79.10">
    <property type="entry name" value="Nucleoside Triphosphate Pyrophosphohydrolase"/>
    <property type="match status" value="1"/>
</dbReference>
<comment type="caution">
    <text evidence="3">The sequence shown here is derived from an EMBL/GenBank/DDBJ whole genome shotgun (WGS) entry which is preliminary data.</text>
</comment>
<dbReference type="PROSITE" id="PS00893">
    <property type="entry name" value="NUDIX_BOX"/>
    <property type="match status" value="1"/>
</dbReference>
<dbReference type="PANTHER" id="PTHR21340">
    <property type="entry name" value="DIADENOSINE 5,5-P1,P4-TETRAPHOSPHATE PYROPHOSPHOHYDROLASE MUTT"/>
    <property type="match status" value="1"/>
</dbReference>
<feature type="domain" description="Nudix hydrolase" evidence="2">
    <location>
        <begin position="40"/>
        <end position="92"/>
    </location>
</feature>
<reference evidence="3 4" key="1">
    <citation type="submission" date="2024-01" db="EMBL/GenBank/DDBJ databases">
        <title>Complete genome of Cladobotryum mycophilum ATHUM6906.</title>
        <authorList>
            <person name="Christinaki A.C."/>
            <person name="Myridakis A.I."/>
            <person name="Kouvelis V.N."/>
        </authorList>
    </citation>
    <scope>NUCLEOTIDE SEQUENCE [LARGE SCALE GENOMIC DNA]</scope>
    <source>
        <strain evidence="3 4">ATHUM6906</strain>
    </source>
</reference>
<evidence type="ECO:0000256" key="1">
    <source>
        <dbReference type="ARBA" id="ARBA00022801"/>
    </source>
</evidence>
<evidence type="ECO:0000313" key="3">
    <source>
        <dbReference type="EMBL" id="KAK5996357.1"/>
    </source>
</evidence>
<dbReference type="PANTHER" id="PTHR21340:SF0">
    <property type="entry name" value="BIS(5'-NUCLEOSYL)-TETRAPHOSPHATASE [ASYMMETRICAL]"/>
    <property type="match status" value="1"/>
</dbReference>
<dbReference type="EMBL" id="JAVFKD010000002">
    <property type="protein sequence ID" value="KAK5996357.1"/>
    <property type="molecule type" value="Genomic_DNA"/>
</dbReference>
<dbReference type="InterPro" id="IPR015797">
    <property type="entry name" value="NUDIX_hydrolase-like_dom_sf"/>
</dbReference>
<evidence type="ECO:0000313" key="4">
    <source>
        <dbReference type="Proteomes" id="UP001338125"/>
    </source>
</evidence>
<name>A0ABR0SW09_9HYPO</name>
<dbReference type="SUPFAM" id="SSF55811">
    <property type="entry name" value="Nudix"/>
    <property type="match status" value="1"/>
</dbReference>
<dbReference type="Pfam" id="PF00293">
    <property type="entry name" value="NUDIX"/>
    <property type="match status" value="1"/>
</dbReference>
<gene>
    <name evidence="3" type="ORF">PT974_01691</name>
</gene>
<keyword evidence="1" id="KW-0378">Hydrolase</keyword>
<sequence>MAASKFTAAHYTSEQFVESCGAILFDLSHPILKVCILHYIKKDQWLLAKGRRNCNESRCEAALREMHEETGYKCHLSRVTMPTRAPGPDEACNVSDRARIYSGLSEPFMLSIREMDGKSNVKLIWWYIAEIDWQTPKVNGEPEFTAALFDSDEALRRLTFQGDRDVLIRAISILENSCQQESRN</sequence>
<dbReference type="Proteomes" id="UP001338125">
    <property type="component" value="Unassembled WGS sequence"/>
</dbReference>
<dbReference type="InterPro" id="IPR051325">
    <property type="entry name" value="Nudix_hydrolase_domain"/>
</dbReference>
<organism evidence="3 4">
    <name type="scientific">Cladobotryum mycophilum</name>
    <dbReference type="NCBI Taxonomy" id="491253"/>
    <lineage>
        <taxon>Eukaryota</taxon>
        <taxon>Fungi</taxon>
        <taxon>Dikarya</taxon>
        <taxon>Ascomycota</taxon>
        <taxon>Pezizomycotina</taxon>
        <taxon>Sordariomycetes</taxon>
        <taxon>Hypocreomycetidae</taxon>
        <taxon>Hypocreales</taxon>
        <taxon>Hypocreaceae</taxon>
        <taxon>Cladobotryum</taxon>
    </lineage>
</organism>
<dbReference type="InterPro" id="IPR020084">
    <property type="entry name" value="NUDIX_hydrolase_CS"/>
</dbReference>
<proteinExistence type="predicted"/>
<accession>A0ABR0SW09</accession>
<evidence type="ECO:0000259" key="2">
    <source>
        <dbReference type="Pfam" id="PF00293"/>
    </source>
</evidence>
<keyword evidence="4" id="KW-1185">Reference proteome</keyword>